<dbReference type="Proteomes" id="UP000198802">
    <property type="component" value="Unassembled WGS sequence"/>
</dbReference>
<dbReference type="SUPFAM" id="SSF55021">
    <property type="entry name" value="ACT-like"/>
    <property type="match status" value="1"/>
</dbReference>
<keyword evidence="3" id="KW-1185">Reference proteome</keyword>
<reference evidence="3" key="1">
    <citation type="submission" date="2015-11" db="EMBL/GenBank/DDBJ databases">
        <authorList>
            <person name="Varghese N."/>
        </authorList>
    </citation>
    <scope>NUCLEOTIDE SEQUENCE [LARGE SCALE GENOMIC DNA]</scope>
    <source>
        <strain evidence="3">DSM 45899</strain>
    </source>
</reference>
<dbReference type="InterPro" id="IPR002912">
    <property type="entry name" value="ACT_dom"/>
</dbReference>
<organism evidence="2 3">
    <name type="scientific">Parafrankia irregularis</name>
    <dbReference type="NCBI Taxonomy" id="795642"/>
    <lineage>
        <taxon>Bacteria</taxon>
        <taxon>Bacillati</taxon>
        <taxon>Actinomycetota</taxon>
        <taxon>Actinomycetes</taxon>
        <taxon>Frankiales</taxon>
        <taxon>Frankiaceae</taxon>
        <taxon>Parafrankia</taxon>
    </lineage>
</organism>
<dbReference type="PROSITE" id="PS51671">
    <property type="entry name" value="ACT"/>
    <property type="match status" value="1"/>
</dbReference>
<dbReference type="InterPro" id="IPR045865">
    <property type="entry name" value="ACT-like_dom_sf"/>
</dbReference>
<protein>
    <submittedName>
        <fullName evidence="2">ACT domain-containing protein</fullName>
    </submittedName>
</protein>
<dbReference type="Pfam" id="PF01842">
    <property type="entry name" value="ACT"/>
    <property type="match status" value="1"/>
</dbReference>
<feature type="domain" description="ACT" evidence="1">
    <location>
        <begin position="16"/>
        <end position="89"/>
    </location>
</feature>
<name>A0A0S4QKY4_9ACTN</name>
<evidence type="ECO:0000313" key="3">
    <source>
        <dbReference type="Proteomes" id="UP000198802"/>
    </source>
</evidence>
<proteinExistence type="predicted"/>
<evidence type="ECO:0000259" key="1">
    <source>
        <dbReference type="PROSITE" id="PS51671"/>
    </source>
</evidence>
<dbReference type="AlphaFoldDB" id="A0A0S4QKY4"/>
<evidence type="ECO:0000313" key="2">
    <source>
        <dbReference type="EMBL" id="CUU55743.1"/>
    </source>
</evidence>
<sequence>MTASHILRMLSRMSYLLRLLLPDHPGALGAVATALGAAGIDIVSLSVVEHTPAGAVDDMIVLLPPGGLADRVFTAAQSVPGVTVEALRPFLADGAGIGDDLELVDALTERPSEAAAVLTELVSGVFNADWALLLEHLAPGDVRVREASVGAPNLGSDDLGVPERVRISLPWLPLEKARRIAPSDGEFPARWEAVSMELAAAPVGHDQLVLLVGRPGGPAFRGSEIARLAHLAGIAASLARTNGPRR</sequence>
<accession>A0A0S4QKY4</accession>
<dbReference type="EMBL" id="FAOZ01000005">
    <property type="protein sequence ID" value="CUU55743.1"/>
    <property type="molecule type" value="Genomic_DNA"/>
</dbReference>
<dbReference type="Gene3D" id="3.30.70.260">
    <property type="match status" value="1"/>
</dbReference>
<gene>
    <name evidence="2" type="ORF">Ga0074812_105398</name>
</gene>